<gene>
    <name evidence="8" type="ORF">FWILDA_LOCUS19787</name>
</gene>
<dbReference type="GO" id="GO:0004815">
    <property type="term" value="F:aspartate-tRNA ligase activity"/>
    <property type="evidence" value="ECO:0007669"/>
    <property type="project" value="TreeGrafter"/>
</dbReference>
<evidence type="ECO:0000313" key="8">
    <source>
        <dbReference type="EMBL" id="CAI2200878.1"/>
    </source>
</evidence>
<dbReference type="OrthoDB" id="439710at2759"/>
<organism evidence="8 9">
    <name type="scientific">Funneliformis geosporum</name>
    <dbReference type="NCBI Taxonomy" id="1117311"/>
    <lineage>
        <taxon>Eukaryota</taxon>
        <taxon>Fungi</taxon>
        <taxon>Fungi incertae sedis</taxon>
        <taxon>Mucoromycota</taxon>
        <taxon>Glomeromycotina</taxon>
        <taxon>Glomeromycetes</taxon>
        <taxon>Glomerales</taxon>
        <taxon>Glomeraceae</taxon>
        <taxon>Funneliformis</taxon>
    </lineage>
</organism>
<evidence type="ECO:0000256" key="5">
    <source>
        <dbReference type="ARBA" id="ARBA00022917"/>
    </source>
</evidence>
<dbReference type="Gene3D" id="3.30.1360.30">
    <property type="entry name" value="GAD-like domain"/>
    <property type="match status" value="1"/>
</dbReference>
<evidence type="ECO:0000256" key="2">
    <source>
        <dbReference type="ARBA" id="ARBA00022598"/>
    </source>
</evidence>
<comment type="caution">
    <text evidence="8">The sequence shown here is derived from an EMBL/GenBank/DDBJ whole genome shotgun (WGS) entry which is preliminary data.</text>
</comment>
<keyword evidence="5" id="KW-0648">Protein biosynthesis</keyword>
<dbReference type="Proteomes" id="UP001153678">
    <property type="component" value="Unassembled WGS sequence"/>
</dbReference>
<evidence type="ECO:0000259" key="7">
    <source>
        <dbReference type="Pfam" id="PF00152"/>
    </source>
</evidence>
<proteinExistence type="inferred from homology"/>
<dbReference type="InterPro" id="IPR004364">
    <property type="entry name" value="Aa-tRNA-synt_II"/>
</dbReference>
<dbReference type="Pfam" id="PF00152">
    <property type="entry name" value="tRNA-synt_2"/>
    <property type="match status" value="1"/>
</dbReference>
<dbReference type="InterPro" id="IPR045864">
    <property type="entry name" value="aa-tRNA-synth_II/BPL/LPL"/>
</dbReference>
<keyword evidence="3" id="KW-0547">Nucleotide-binding</keyword>
<dbReference type="SUPFAM" id="SSF55681">
    <property type="entry name" value="Class II aaRS and biotin synthetases"/>
    <property type="match status" value="1"/>
</dbReference>
<dbReference type="PRINTS" id="PR01042">
    <property type="entry name" value="TRNASYNTHASP"/>
</dbReference>
<keyword evidence="4" id="KW-0067">ATP-binding</keyword>
<dbReference type="AlphaFoldDB" id="A0A9W4TDI9"/>
<sequence length="161" mass="18714">FSQLDLELNFTSLREIKKLVEKLLRHTLKKTFGSSLKILFATLTYQQVMKKHGTDKPDLRQDAKNTQELKTQKHESFRHPFTLPKKKYIKPLLNDKVKAEKVICEALDLVCNGEEILSGSTRIYQRNLQEKVLEILGYNSSARENYFGYFLQALEFAAPPH</sequence>
<dbReference type="EMBL" id="CAMKVN010025718">
    <property type="protein sequence ID" value="CAI2200878.1"/>
    <property type="molecule type" value="Genomic_DNA"/>
</dbReference>
<accession>A0A9W4TDI9</accession>
<feature type="domain" description="Aminoacyl-tRNA synthetase class II (D/K/N)" evidence="7">
    <location>
        <begin position="1"/>
        <end position="161"/>
    </location>
</feature>
<comment type="similarity">
    <text evidence="1">Belongs to the class-II aminoacyl-tRNA synthetase family. Type 1 subfamily.</text>
</comment>
<reference evidence="8" key="1">
    <citation type="submission" date="2022-08" db="EMBL/GenBank/DDBJ databases">
        <authorList>
            <person name="Kallberg Y."/>
            <person name="Tangrot J."/>
            <person name="Rosling A."/>
        </authorList>
    </citation>
    <scope>NUCLEOTIDE SEQUENCE</scope>
    <source>
        <strain evidence="8">Wild A</strain>
    </source>
</reference>
<feature type="non-terminal residue" evidence="8">
    <location>
        <position position="161"/>
    </location>
</feature>
<dbReference type="InterPro" id="IPR004115">
    <property type="entry name" value="GAD-like_sf"/>
</dbReference>
<dbReference type="Gene3D" id="3.30.930.10">
    <property type="entry name" value="Bira Bifunctional Protein, Domain 2"/>
    <property type="match status" value="2"/>
</dbReference>
<evidence type="ECO:0000256" key="1">
    <source>
        <dbReference type="ARBA" id="ARBA00006303"/>
    </source>
</evidence>
<name>A0A9W4TDI9_9GLOM</name>
<dbReference type="PANTHER" id="PTHR22594">
    <property type="entry name" value="ASPARTYL/LYSYL-TRNA SYNTHETASE"/>
    <property type="match status" value="1"/>
</dbReference>
<feature type="non-terminal residue" evidence="8">
    <location>
        <position position="1"/>
    </location>
</feature>
<evidence type="ECO:0000256" key="4">
    <source>
        <dbReference type="ARBA" id="ARBA00022840"/>
    </source>
</evidence>
<evidence type="ECO:0000256" key="3">
    <source>
        <dbReference type="ARBA" id="ARBA00022741"/>
    </source>
</evidence>
<keyword evidence="9" id="KW-1185">Reference proteome</keyword>
<dbReference type="GO" id="GO:0005737">
    <property type="term" value="C:cytoplasm"/>
    <property type="evidence" value="ECO:0007669"/>
    <property type="project" value="InterPro"/>
</dbReference>
<dbReference type="InterPro" id="IPR002312">
    <property type="entry name" value="Asp/Asn-tRNA-synth_IIb"/>
</dbReference>
<dbReference type="PANTHER" id="PTHR22594:SF5">
    <property type="entry name" value="ASPARTATE--TRNA LIGASE, MITOCHONDRIAL"/>
    <property type="match status" value="1"/>
</dbReference>
<keyword evidence="6" id="KW-0030">Aminoacyl-tRNA synthetase</keyword>
<dbReference type="GO" id="GO:0005524">
    <property type="term" value="F:ATP binding"/>
    <property type="evidence" value="ECO:0007669"/>
    <property type="project" value="UniProtKB-KW"/>
</dbReference>
<protein>
    <submittedName>
        <fullName evidence="8">12334_t:CDS:1</fullName>
    </submittedName>
</protein>
<dbReference type="GO" id="GO:0006422">
    <property type="term" value="P:aspartyl-tRNA aminoacylation"/>
    <property type="evidence" value="ECO:0007669"/>
    <property type="project" value="TreeGrafter"/>
</dbReference>
<evidence type="ECO:0000313" key="9">
    <source>
        <dbReference type="Proteomes" id="UP001153678"/>
    </source>
</evidence>
<keyword evidence="2" id="KW-0436">Ligase</keyword>
<evidence type="ECO:0000256" key="6">
    <source>
        <dbReference type="ARBA" id="ARBA00023146"/>
    </source>
</evidence>